<proteinExistence type="predicted"/>
<dbReference type="PIRSF" id="PIRSF002741">
    <property type="entry name" value="MppA"/>
    <property type="match status" value="1"/>
</dbReference>
<dbReference type="InterPro" id="IPR030678">
    <property type="entry name" value="Peptide/Ni-bd"/>
</dbReference>
<dbReference type="InterPro" id="IPR000914">
    <property type="entry name" value="SBP_5_dom"/>
</dbReference>
<dbReference type="Gene3D" id="3.40.190.10">
    <property type="entry name" value="Periplasmic binding protein-like II"/>
    <property type="match status" value="1"/>
</dbReference>
<dbReference type="PROSITE" id="PS51318">
    <property type="entry name" value="TAT"/>
    <property type="match status" value="1"/>
</dbReference>
<dbReference type="GO" id="GO:0043190">
    <property type="term" value="C:ATP-binding cassette (ABC) transporter complex"/>
    <property type="evidence" value="ECO:0007669"/>
    <property type="project" value="InterPro"/>
</dbReference>
<comment type="caution">
    <text evidence="2">The sequence shown here is derived from an EMBL/GenBank/DDBJ whole genome shotgun (WGS) entry which is preliminary data.</text>
</comment>
<dbReference type="OrthoDB" id="5243526at2"/>
<keyword evidence="3" id="KW-1185">Reference proteome</keyword>
<dbReference type="GO" id="GO:0042597">
    <property type="term" value="C:periplasmic space"/>
    <property type="evidence" value="ECO:0007669"/>
    <property type="project" value="UniProtKB-ARBA"/>
</dbReference>
<dbReference type="InterPro" id="IPR039424">
    <property type="entry name" value="SBP_5"/>
</dbReference>
<dbReference type="PROSITE" id="PS51257">
    <property type="entry name" value="PROKAR_LIPOPROTEIN"/>
    <property type="match status" value="1"/>
</dbReference>
<gene>
    <name evidence="2" type="ORF">DMP07_02770</name>
</gene>
<organism evidence="2 3">
    <name type="scientific">Slackia faecicanis</name>
    <dbReference type="NCBI Taxonomy" id="255723"/>
    <lineage>
        <taxon>Bacteria</taxon>
        <taxon>Bacillati</taxon>
        <taxon>Actinomycetota</taxon>
        <taxon>Coriobacteriia</taxon>
        <taxon>Eggerthellales</taxon>
        <taxon>Eggerthellaceae</taxon>
        <taxon>Slackia</taxon>
    </lineage>
</organism>
<dbReference type="InterPro" id="IPR006311">
    <property type="entry name" value="TAT_signal"/>
</dbReference>
<dbReference type="Pfam" id="PF00496">
    <property type="entry name" value="SBP_bac_5"/>
    <property type="match status" value="1"/>
</dbReference>
<dbReference type="AlphaFoldDB" id="A0A3N0AGC9"/>
<dbReference type="CDD" id="cd00995">
    <property type="entry name" value="PBP2_NikA_DppA_OppA_like"/>
    <property type="match status" value="1"/>
</dbReference>
<accession>A0A3N0AGC9</accession>
<dbReference type="GO" id="GO:0015833">
    <property type="term" value="P:peptide transport"/>
    <property type="evidence" value="ECO:0007669"/>
    <property type="project" value="TreeGrafter"/>
</dbReference>
<dbReference type="SUPFAM" id="SSF53850">
    <property type="entry name" value="Periplasmic binding protein-like II"/>
    <property type="match status" value="1"/>
</dbReference>
<dbReference type="RefSeq" id="WP_123197646.1">
    <property type="nucleotide sequence ID" value="NZ_QICB01000002.1"/>
</dbReference>
<dbReference type="Gene3D" id="3.90.76.10">
    <property type="entry name" value="Dipeptide-binding Protein, Domain 1"/>
    <property type="match status" value="1"/>
</dbReference>
<dbReference type="GO" id="GO:1904680">
    <property type="term" value="F:peptide transmembrane transporter activity"/>
    <property type="evidence" value="ECO:0007669"/>
    <property type="project" value="TreeGrafter"/>
</dbReference>
<evidence type="ECO:0000259" key="1">
    <source>
        <dbReference type="Pfam" id="PF00496"/>
    </source>
</evidence>
<evidence type="ECO:0000313" key="3">
    <source>
        <dbReference type="Proteomes" id="UP000267368"/>
    </source>
</evidence>
<dbReference type="Gene3D" id="3.10.105.10">
    <property type="entry name" value="Dipeptide-binding Protein, Domain 3"/>
    <property type="match status" value="1"/>
</dbReference>
<protein>
    <submittedName>
        <fullName evidence="2">ABC transporter substrate-binding protein</fullName>
    </submittedName>
</protein>
<sequence length="531" mass="57522">MENKFALDRRTFVAGSAVAAATVGLGLYGCGGGDDTAATTDGAEGAAVEGGALTGACAYTSTNCNPIGNSSALMLAATWHVFEGLYDLDLHTYKTYNALAADEPVKVSDVEYEVILREGAKFSDGTDVTAADVVNAFEKNMADATYGAFLEFIESVSAKDDATVSFTLKYPFDSLLKGRLSVVKVFPASATEDDLKTMPIGSGPWKYVTINGDDGGTIEFAPNENYNGSMKATADTMSWNVLLDDTARTTALQEASVQVMENVPDANADQLSAAGATVEYVPGFNQPFLMFNTKKAPFNDNRVRQAFFYAIDTEKLISNQMAGHADLVEGFLPKTHANFHKASTVYTYDPEKAKALLAEAGVENLEFTMVTNNNWVKGLAAQIQNDLEAVGIKMTNAEQKINWSEFAAPADGATLDYDVMLTPGDPTCFGNDPDLLMSWWYADNIWTQGRSCWKGTEEWTQLQELMQEAREATGDEQQQLWNQCFDILAEQVPLYPLFHRQVATGYQAAQIEGFKPIATTGLVFLGASAKA</sequence>
<dbReference type="Proteomes" id="UP000267368">
    <property type="component" value="Unassembled WGS sequence"/>
</dbReference>
<dbReference type="EMBL" id="QICB01000002">
    <property type="protein sequence ID" value="RNL20539.1"/>
    <property type="molecule type" value="Genomic_DNA"/>
</dbReference>
<reference evidence="3" key="1">
    <citation type="submission" date="2018-05" db="EMBL/GenBank/DDBJ databases">
        <title>Genome Sequencing of selected type strains of the family Eggerthellaceae.</title>
        <authorList>
            <person name="Danylec N."/>
            <person name="Stoll D.A."/>
            <person name="Doetsch A."/>
            <person name="Huch M."/>
        </authorList>
    </citation>
    <scope>NUCLEOTIDE SEQUENCE [LARGE SCALE GENOMIC DNA]</scope>
    <source>
        <strain evidence="3">DSM 17537</strain>
    </source>
</reference>
<evidence type="ECO:0000313" key="2">
    <source>
        <dbReference type="EMBL" id="RNL20539.1"/>
    </source>
</evidence>
<dbReference type="PANTHER" id="PTHR30290">
    <property type="entry name" value="PERIPLASMIC BINDING COMPONENT OF ABC TRANSPORTER"/>
    <property type="match status" value="1"/>
</dbReference>
<name>A0A3N0AGC9_9ACTN</name>
<feature type="domain" description="Solute-binding protein family 5" evidence="1">
    <location>
        <begin position="97"/>
        <end position="444"/>
    </location>
</feature>